<feature type="compositionally biased region" description="Basic residues" evidence="3">
    <location>
        <begin position="172"/>
        <end position="192"/>
    </location>
</feature>
<dbReference type="InterPro" id="IPR000504">
    <property type="entry name" value="RRM_dom"/>
</dbReference>
<dbReference type="PROSITE" id="PS50102">
    <property type="entry name" value="RRM"/>
    <property type="match status" value="1"/>
</dbReference>
<dbReference type="STRING" id="1314777.A0A164XSL3"/>
<evidence type="ECO:0000259" key="4">
    <source>
        <dbReference type="PROSITE" id="PS50102"/>
    </source>
</evidence>
<feature type="compositionally biased region" description="Polar residues" evidence="3">
    <location>
        <begin position="157"/>
        <end position="171"/>
    </location>
</feature>
<sequence length="218" mass="24175">MSRPRSRSYNTAKLTVTGNRVQQAPAWKQKNLEGIQTSSITSGSKILLSQLPEDVTEAEIEDLLSSTIGPLHDVFIVYNAVGRPKGMAVAHFKRVADAIVARQKYNGRMIDGRRSIKIELILDRETEQVTSPRKPLSLLERLGTPGVATTGAKPNPLATQKSANLPIQTTQSRKHAMAKPRRVKKGPKRINKQQKTAQDLDRELDMYRNDSSTGIPAR</sequence>
<dbReference type="InterPro" id="IPR012677">
    <property type="entry name" value="Nucleotide-bd_a/b_plait_sf"/>
</dbReference>
<feature type="compositionally biased region" description="Basic and acidic residues" evidence="3">
    <location>
        <begin position="198"/>
        <end position="208"/>
    </location>
</feature>
<reference evidence="5 6" key="1">
    <citation type="journal article" date="2016" name="Mol. Biol. Evol.">
        <title>Comparative Genomics of Early-Diverging Mushroom-Forming Fungi Provides Insights into the Origins of Lignocellulose Decay Capabilities.</title>
        <authorList>
            <person name="Nagy L.G."/>
            <person name="Riley R."/>
            <person name="Tritt A."/>
            <person name="Adam C."/>
            <person name="Daum C."/>
            <person name="Floudas D."/>
            <person name="Sun H."/>
            <person name="Yadav J.S."/>
            <person name="Pangilinan J."/>
            <person name="Larsson K.H."/>
            <person name="Matsuura K."/>
            <person name="Barry K."/>
            <person name="Labutti K."/>
            <person name="Kuo R."/>
            <person name="Ohm R.A."/>
            <person name="Bhattacharya S.S."/>
            <person name="Shirouzu T."/>
            <person name="Yoshinaga Y."/>
            <person name="Martin F.M."/>
            <person name="Grigoriev I.V."/>
            <person name="Hibbett D.S."/>
        </authorList>
    </citation>
    <scope>NUCLEOTIDE SEQUENCE [LARGE SCALE GENOMIC DNA]</scope>
    <source>
        <strain evidence="5 6">HHB9708</strain>
    </source>
</reference>
<evidence type="ECO:0000313" key="6">
    <source>
        <dbReference type="Proteomes" id="UP000076722"/>
    </source>
</evidence>
<keyword evidence="6" id="KW-1185">Reference proteome</keyword>
<dbReference type="InterPro" id="IPR051229">
    <property type="entry name" value="ALYREF_mRNA_export"/>
</dbReference>
<feature type="compositionally biased region" description="Polar residues" evidence="3">
    <location>
        <begin position="209"/>
        <end position="218"/>
    </location>
</feature>
<feature type="domain" description="RRM" evidence="4">
    <location>
        <begin position="44"/>
        <end position="123"/>
    </location>
</feature>
<dbReference type="SMART" id="SM00360">
    <property type="entry name" value="RRM"/>
    <property type="match status" value="1"/>
</dbReference>
<evidence type="ECO:0000256" key="2">
    <source>
        <dbReference type="PROSITE-ProRule" id="PRU00176"/>
    </source>
</evidence>
<dbReference type="AlphaFoldDB" id="A0A164XSL3"/>
<dbReference type="InterPro" id="IPR035979">
    <property type="entry name" value="RBD_domain_sf"/>
</dbReference>
<dbReference type="Gene3D" id="3.30.70.330">
    <property type="match status" value="1"/>
</dbReference>
<dbReference type="EMBL" id="KV419399">
    <property type="protein sequence ID" value="KZS96250.1"/>
    <property type="molecule type" value="Genomic_DNA"/>
</dbReference>
<dbReference type="PANTHER" id="PTHR19965">
    <property type="entry name" value="RNA AND EXPORT FACTOR BINDING PROTEIN"/>
    <property type="match status" value="1"/>
</dbReference>
<dbReference type="GO" id="GO:0003729">
    <property type="term" value="F:mRNA binding"/>
    <property type="evidence" value="ECO:0007669"/>
    <property type="project" value="TreeGrafter"/>
</dbReference>
<evidence type="ECO:0000256" key="1">
    <source>
        <dbReference type="ARBA" id="ARBA00022884"/>
    </source>
</evidence>
<dbReference type="Pfam" id="PF00076">
    <property type="entry name" value="RRM_1"/>
    <property type="match status" value="1"/>
</dbReference>
<evidence type="ECO:0000256" key="3">
    <source>
        <dbReference type="SAM" id="MobiDB-lite"/>
    </source>
</evidence>
<name>A0A164XSL3_9AGAM</name>
<dbReference type="SUPFAM" id="SSF54928">
    <property type="entry name" value="RNA-binding domain, RBD"/>
    <property type="match status" value="1"/>
</dbReference>
<protein>
    <recommendedName>
        <fullName evidence="4">RRM domain-containing protein</fullName>
    </recommendedName>
</protein>
<evidence type="ECO:0000313" key="5">
    <source>
        <dbReference type="EMBL" id="KZS96250.1"/>
    </source>
</evidence>
<dbReference type="OrthoDB" id="346839at2759"/>
<accession>A0A164XSL3</accession>
<proteinExistence type="predicted"/>
<organism evidence="5 6">
    <name type="scientific">Sistotremastrum niveocremeum HHB9708</name>
    <dbReference type="NCBI Taxonomy" id="1314777"/>
    <lineage>
        <taxon>Eukaryota</taxon>
        <taxon>Fungi</taxon>
        <taxon>Dikarya</taxon>
        <taxon>Basidiomycota</taxon>
        <taxon>Agaricomycotina</taxon>
        <taxon>Agaricomycetes</taxon>
        <taxon>Sistotremastrales</taxon>
        <taxon>Sistotremastraceae</taxon>
        <taxon>Sertulicium</taxon>
        <taxon>Sertulicium niveocremeum</taxon>
    </lineage>
</organism>
<dbReference type="Proteomes" id="UP000076722">
    <property type="component" value="Unassembled WGS sequence"/>
</dbReference>
<dbReference type="GO" id="GO:0005634">
    <property type="term" value="C:nucleus"/>
    <property type="evidence" value="ECO:0007669"/>
    <property type="project" value="TreeGrafter"/>
</dbReference>
<dbReference type="PANTHER" id="PTHR19965:SF35">
    <property type="entry name" value="RNA ANNEALING PROTEIN YRA1"/>
    <property type="match status" value="1"/>
</dbReference>
<keyword evidence="1 2" id="KW-0694">RNA-binding</keyword>
<feature type="region of interest" description="Disordered" evidence="3">
    <location>
        <begin position="143"/>
        <end position="218"/>
    </location>
</feature>
<gene>
    <name evidence="5" type="ORF">SISNIDRAFT_482838</name>
</gene>